<reference evidence="2 3" key="1">
    <citation type="journal article" date="2015" name="Genome Biol.">
        <title>Comparative genomics of Steinernema reveals deeply conserved gene regulatory networks.</title>
        <authorList>
            <person name="Dillman A.R."/>
            <person name="Macchietto M."/>
            <person name="Porter C.F."/>
            <person name="Rogers A."/>
            <person name="Williams B."/>
            <person name="Antoshechkin I."/>
            <person name="Lee M.M."/>
            <person name="Goodwin Z."/>
            <person name="Lu X."/>
            <person name="Lewis E.E."/>
            <person name="Goodrich-Blair H."/>
            <person name="Stock S.P."/>
            <person name="Adams B.J."/>
            <person name="Sternberg P.W."/>
            <person name="Mortazavi A."/>
        </authorList>
    </citation>
    <scope>NUCLEOTIDE SEQUENCE [LARGE SCALE GENOMIC DNA]</scope>
    <source>
        <strain evidence="2 3">ALL</strain>
    </source>
</reference>
<dbReference type="Proteomes" id="UP000298663">
    <property type="component" value="Unassembled WGS sequence"/>
</dbReference>
<proteinExistence type="predicted"/>
<organism evidence="2 3">
    <name type="scientific">Steinernema carpocapsae</name>
    <name type="common">Entomopathogenic nematode</name>
    <dbReference type="NCBI Taxonomy" id="34508"/>
    <lineage>
        <taxon>Eukaryota</taxon>
        <taxon>Metazoa</taxon>
        <taxon>Ecdysozoa</taxon>
        <taxon>Nematoda</taxon>
        <taxon>Chromadorea</taxon>
        <taxon>Rhabditida</taxon>
        <taxon>Tylenchina</taxon>
        <taxon>Panagrolaimomorpha</taxon>
        <taxon>Strongyloidoidea</taxon>
        <taxon>Steinernematidae</taxon>
        <taxon>Steinernema</taxon>
    </lineage>
</organism>
<dbReference type="AlphaFoldDB" id="A0A4V6XVV5"/>
<keyword evidence="3" id="KW-1185">Reference proteome</keyword>
<reference evidence="2 3" key="2">
    <citation type="journal article" date="2019" name="G3 (Bethesda)">
        <title>Hybrid Assembly of the Genome of the Entomopathogenic Nematode Steinernema carpocapsae Identifies the X-Chromosome.</title>
        <authorList>
            <person name="Serra L."/>
            <person name="Macchietto M."/>
            <person name="Macias-Munoz A."/>
            <person name="McGill C.J."/>
            <person name="Rodriguez I.M."/>
            <person name="Rodriguez B."/>
            <person name="Murad R."/>
            <person name="Mortazavi A."/>
        </authorList>
    </citation>
    <scope>NUCLEOTIDE SEQUENCE [LARGE SCALE GENOMIC DNA]</scope>
    <source>
        <strain evidence="2 3">ALL</strain>
    </source>
</reference>
<keyword evidence="1" id="KW-0812">Transmembrane</keyword>
<comment type="caution">
    <text evidence="2">The sequence shown here is derived from an EMBL/GenBank/DDBJ whole genome shotgun (WGS) entry which is preliminary data.</text>
</comment>
<feature type="transmembrane region" description="Helical" evidence="1">
    <location>
        <begin position="31"/>
        <end position="52"/>
    </location>
</feature>
<keyword evidence="1" id="KW-1133">Transmembrane helix</keyword>
<dbReference type="EMBL" id="AZBU02000008">
    <property type="protein sequence ID" value="TKR68465.1"/>
    <property type="molecule type" value="Genomic_DNA"/>
</dbReference>
<evidence type="ECO:0000313" key="3">
    <source>
        <dbReference type="Proteomes" id="UP000298663"/>
    </source>
</evidence>
<evidence type="ECO:0000256" key="1">
    <source>
        <dbReference type="SAM" id="Phobius"/>
    </source>
</evidence>
<evidence type="ECO:0000313" key="2">
    <source>
        <dbReference type="EMBL" id="TKR68465.1"/>
    </source>
</evidence>
<accession>A0A4V6XVV5</accession>
<protein>
    <submittedName>
        <fullName evidence="2">Uncharacterized protein</fullName>
    </submittedName>
</protein>
<sequence>MTLTSSKTELKVGLTVFVAVRVIEKSTTANFALGVLLGAIAVATFCVAAFFARNLPNFSPLESSDSLDQLTADGAISGAGPTAAS</sequence>
<gene>
    <name evidence="2" type="ORF">L596_024446</name>
</gene>
<name>A0A4V6XVV5_STECR</name>
<keyword evidence="1" id="KW-0472">Membrane</keyword>